<dbReference type="InterPro" id="IPR014944">
    <property type="entry name" value="Toxin_SymE-like"/>
</dbReference>
<dbReference type="GO" id="GO:0016070">
    <property type="term" value="P:RNA metabolic process"/>
    <property type="evidence" value="ECO:0007669"/>
    <property type="project" value="InterPro"/>
</dbReference>
<evidence type="ECO:0000313" key="3">
    <source>
        <dbReference type="Proteomes" id="UP000053038"/>
    </source>
</evidence>
<organism evidence="2 3">
    <name type="scientific">Pectobacterium fontis</name>
    <dbReference type="NCBI Taxonomy" id="2558042"/>
    <lineage>
        <taxon>Bacteria</taxon>
        <taxon>Pseudomonadati</taxon>
        <taxon>Pseudomonadota</taxon>
        <taxon>Gammaproteobacteria</taxon>
        <taxon>Enterobacterales</taxon>
        <taxon>Pectobacteriaceae</taxon>
        <taxon>Pectobacterium</taxon>
    </lineage>
</organism>
<dbReference type="OrthoDB" id="6053337at2"/>
<accession>A0A7V8ILP6</accession>
<comment type="caution">
    <text evidence="2">The sequence shown here is derived from an EMBL/GenBank/DDBJ whole genome shotgun (WGS) entry which is preliminary data.</text>
</comment>
<name>A0A7V8ILP6_9GAMM</name>
<evidence type="ECO:0000313" key="2">
    <source>
        <dbReference type="EMBL" id="KHN54877.1"/>
    </source>
</evidence>
<dbReference type="EMBL" id="JSXC01000010">
    <property type="protein sequence ID" value="KHN54877.1"/>
    <property type="molecule type" value="Genomic_DNA"/>
</dbReference>
<reference evidence="2 3" key="1">
    <citation type="submission" date="2014-10" db="EMBL/GenBank/DDBJ databases">
        <title>Genome sequence of Pectobacterium carotovorum M022.</title>
        <authorList>
            <person name="Chan K.-G."/>
            <person name="Tan W.-S."/>
        </authorList>
    </citation>
    <scope>NUCLEOTIDE SEQUENCE [LARGE SCALE GENOMIC DNA]</scope>
    <source>
        <strain evidence="2 3">M022</strain>
    </source>
</reference>
<dbReference type="Proteomes" id="UP000053038">
    <property type="component" value="Unassembled WGS sequence"/>
</dbReference>
<sequence length="109" mass="11899">MADAHSTPDTTIFKIAQAERFTRVGYRPIKGNHATPAINIAGQWLKDAGFSTGQPLKLRIMPGCIVITTQDIHELWGNLQALSIAPFDERAAASWLNRFPGGLNVEGAR</sequence>
<gene>
    <name evidence="2" type="ORF">OI69_02800</name>
</gene>
<dbReference type="RefSeq" id="WP_039345896.1">
    <property type="nucleotide sequence ID" value="NZ_JSXC01000010.1"/>
</dbReference>
<dbReference type="GO" id="GO:0016788">
    <property type="term" value="F:hydrolase activity, acting on ester bonds"/>
    <property type="evidence" value="ECO:0007669"/>
    <property type="project" value="InterPro"/>
</dbReference>
<dbReference type="Pfam" id="PF08845">
    <property type="entry name" value="SymE_toxin"/>
    <property type="match status" value="1"/>
</dbReference>
<protein>
    <recommendedName>
        <fullName evidence="1">Toxin SymE-like domain-containing protein</fullName>
    </recommendedName>
</protein>
<proteinExistence type="predicted"/>
<dbReference type="GO" id="GO:0003723">
    <property type="term" value="F:RNA binding"/>
    <property type="evidence" value="ECO:0007669"/>
    <property type="project" value="InterPro"/>
</dbReference>
<feature type="domain" description="Toxin SymE-like" evidence="1">
    <location>
        <begin position="19"/>
        <end position="69"/>
    </location>
</feature>
<dbReference type="AlphaFoldDB" id="A0A7V8ILP6"/>
<keyword evidence="3" id="KW-1185">Reference proteome</keyword>
<dbReference type="GO" id="GO:0005737">
    <property type="term" value="C:cytoplasm"/>
    <property type="evidence" value="ECO:0007669"/>
    <property type="project" value="InterPro"/>
</dbReference>
<evidence type="ECO:0000259" key="1">
    <source>
        <dbReference type="Pfam" id="PF08845"/>
    </source>
</evidence>